<comment type="similarity">
    <text evidence="1">Belongs to the protein kinase superfamily. ADCK protein kinase family.</text>
</comment>
<feature type="region of interest" description="Disordered" evidence="2">
    <location>
        <begin position="498"/>
        <end position="519"/>
    </location>
</feature>
<comment type="caution">
    <text evidence="5">The sequence shown here is derived from an EMBL/GenBank/DDBJ whole genome shotgun (WGS) entry which is preliminary data.</text>
</comment>
<keyword evidence="3" id="KW-0472">Membrane</keyword>
<dbReference type="OrthoDB" id="9795390at2"/>
<name>A0A328VLT9_9CHLR</name>
<dbReference type="InterPro" id="IPR011009">
    <property type="entry name" value="Kinase-like_dom_sf"/>
</dbReference>
<evidence type="ECO:0000256" key="1">
    <source>
        <dbReference type="ARBA" id="ARBA00009670"/>
    </source>
</evidence>
<reference evidence="5 6" key="1">
    <citation type="submission" date="2016-08" db="EMBL/GenBank/DDBJ databases">
        <title>Analysis of Carbohydrate Active Enzymes in Thermogemmatispora T81 Reveals Carbohydrate Degradation Ability.</title>
        <authorList>
            <person name="Tomazini A."/>
            <person name="Lal S."/>
            <person name="Stott M."/>
            <person name="Henrissat B."/>
            <person name="Polikarpov I."/>
            <person name="Sparling R."/>
            <person name="Levin D.B."/>
        </authorList>
    </citation>
    <scope>NUCLEOTIDE SEQUENCE [LARGE SCALE GENOMIC DNA]</scope>
    <source>
        <strain evidence="5 6">T81</strain>
    </source>
</reference>
<evidence type="ECO:0000259" key="4">
    <source>
        <dbReference type="PROSITE" id="PS50011"/>
    </source>
</evidence>
<dbReference type="GO" id="GO:0005524">
    <property type="term" value="F:ATP binding"/>
    <property type="evidence" value="ECO:0007669"/>
    <property type="project" value="InterPro"/>
</dbReference>
<dbReference type="PROSITE" id="PS50011">
    <property type="entry name" value="PROTEIN_KINASE_DOM"/>
    <property type="match status" value="1"/>
</dbReference>
<evidence type="ECO:0000313" key="6">
    <source>
        <dbReference type="Proteomes" id="UP000248706"/>
    </source>
</evidence>
<dbReference type="InterPro" id="IPR050154">
    <property type="entry name" value="UbiB_kinase"/>
</dbReference>
<dbReference type="InterPro" id="IPR000719">
    <property type="entry name" value="Prot_kinase_dom"/>
</dbReference>
<feature type="domain" description="Protein kinase" evidence="4">
    <location>
        <begin position="129"/>
        <end position="485"/>
    </location>
</feature>
<evidence type="ECO:0000256" key="2">
    <source>
        <dbReference type="SAM" id="MobiDB-lite"/>
    </source>
</evidence>
<keyword evidence="6" id="KW-1185">Reference proteome</keyword>
<gene>
    <name evidence="5" type="ORF">A4R35_16710</name>
</gene>
<accession>A0A328VLT9</accession>
<evidence type="ECO:0000256" key="3">
    <source>
        <dbReference type="SAM" id="Phobius"/>
    </source>
</evidence>
<dbReference type="SUPFAM" id="SSF56112">
    <property type="entry name" value="Protein kinase-like (PK-like)"/>
    <property type="match status" value="1"/>
</dbReference>
<dbReference type="EMBL" id="MCIF01000002">
    <property type="protein sequence ID" value="RAQ97182.1"/>
    <property type="molecule type" value="Genomic_DNA"/>
</dbReference>
<dbReference type="RefSeq" id="WP_112431362.1">
    <property type="nucleotide sequence ID" value="NZ_MCIF01000002.1"/>
</dbReference>
<dbReference type="Pfam" id="PF03109">
    <property type="entry name" value="ABC1"/>
    <property type="match status" value="1"/>
</dbReference>
<evidence type="ECO:0000313" key="5">
    <source>
        <dbReference type="EMBL" id="RAQ97182.1"/>
    </source>
</evidence>
<dbReference type="PANTHER" id="PTHR10566:SF113">
    <property type="entry name" value="PROTEIN ACTIVITY OF BC1 COMPLEX KINASE 7, CHLOROPLASTIC"/>
    <property type="match status" value="1"/>
</dbReference>
<sequence>MRHRPTRINRLAQVARFLRVARLLLWTIWVIYRERRRVIRAHQRGHYEVQPNIEVLIKVLTAFRETAIKLGVLMIKLGQFLSARADLLPEQALQVLGSLQDEVPPAPFSHVVSVIEADLGKPVEQVFSMLERKATAAASLGQVHRATLAGSGETVAVKVQRPHIEELVNTDLSTIRFVIWVITRFVDTSEFIDLMAVYREFRRTVYEEIDYLTEAANARRFRELFRDQPQIYIPRVYEEYSSKRVLVLEWIDGIKINDYAALEAAGYNRLEIARRTVEAYFFQFFEAGFFHADPHPGNIFVKRGSPPDDPVIAFVDFGMVGTLTKSMKKAMRDLFLAFVARDSQALVNALGRLGFLGENANLTAIEHGLELMLNQYYGLTLGEARELDLSDVAQDIEQLLYGQPFQIPAQFAFTGRAISVLAGVATGLAPEFNLIDVATPYARKFLGLSTDRLGENLQELLRQLLENGRALLTLPRSLERIITRFESGQIEIRLADSPTNGRNRRARSGAGRGANGSERRGGTLSLTLVSLSALAASVYLLTSVHLLSAGWFCLGLAAVAVLGLLLRR</sequence>
<dbReference type="PANTHER" id="PTHR10566">
    <property type="entry name" value="CHAPERONE-ACTIVITY OF BC1 COMPLEX CABC1 -RELATED"/>
    <property type="match status" value="1"/>
</dbReference>
<proteinExistence type="inferred from homology"/>
<keyword evidence="3" id="KW-0812">Transmembrane</keyword>
<dbReference type="InterPro" id="IPR004147">
    <property type="entry name" value="ABC1_dom"/>
</dbReference>
<dbReference type="Proteomes" id="UP000248706">
    <property type="component" value="Unassembled WGS sequence"/>
</dbReference>
<dbReference type="GO" id="GO:0004672">
    <property type="term" value="F:protein kinase activity"/>
    <property type="evidence" value="ECO:0007669"/>
    <property type="project" value="InterPro"/>
</dbReference>
<organism evidence="5 6">
    <name type="scientific">Thermogemmatispora tikiterensis</name>
    <dbReference type="NCBI Taxonomy" id="1825093"/>
    <lineage>
        <taxon>Bacteria</taxon>
        <taxon>Bacillati</taxon>
        <taxon>Chloroflexota</taxon>
        <taxon>Ktedonobacteria</taxon>
        <taxon>Thermogemmatisporales</taxon>
        <taxon>Thermogemmatisporaceae</taxon>
        <taxon>Thermogemmatispora</taxon>
    </lineage>
</organism>
<feature type="transmembrane region" description="Helical" evidence="3">
    <location>
        <begin position="548"/>
        <end position="566"/>
    </location>
</feature>
<dbReference type="CDD" id="cd05121">
    <property type="entry name" value="ABC1_ADCK3-like"/>
    <property type="match status" value="1"/>
</dbReference>
<protein>
    <recommendedName>
        <fullName evidence="4">Protein kinase domain-containing protein</fullName>
    </recommendedName>
</protein>
<keyword evidence="3" id="KW-1133">Transmembrane helix</keyword>
<dbReference type="AlphaFoldDB" id="A0A328VLT9"/>